<dbReference type="Gene3D" id="3.40.50.10420">
    <property type="entry name" value="NagB/RpiA/CoA transferase-like"/>
    <property type="match status" value="1"/>
</dbReference>
<dbReference type="EMBL" id="AZHD01000015">
    <property type="protein sequence ID" value="OAA56937.1"/>
    <property type="molecule type" value="Genomic_DNA"/>
</dbReference>
<proteinExistence type="inferred from homology"/>
<dbReference type="GO" id="GO:0030272">
    <property type="term" value="F:5-formyltetrahydrofolate cyclo-ligase activity"/>
    <property type="evidence" value="ECO:0007669"/>
    <property type="project" value="UniProtKB-EC"/>
</dbReference>
<dbReference type="GO" id="GO:0005739">
    <property type="term" value="C:mitochondrion"/>
    <property type="evidence" value="ECO:0007669"/>
    <property type="project" value="TreeGrafter"/>
</dbReference>
<evidence type="ECO:0000256" key="3">
    <source>
        <dbReference type="ARBA" id="ARBA00022840"/>
    </source>
</evidence>
<dbReference type="OrthoDB" id="2015992at2759"/>
<dbReference type="GO" id="GO:0005524">
    <property type="term" value="F:ATP binding"/>
    <property type="evidence" value="ECO:0007669"/>
    <property type="project" value="UniProtKB-KW"/>
</dbReference>
<protein>
    <recommendedName>
        <fullName evidence="5">5-formyltetrahydrofolate cyclo-ligase</fullName>
        <ecNumber evidence="5">6.3.3.2</ecNumber>
    </recommendedName>
</protein>
<keyword evidence="7" id="KW-0436">Ligase</keyword>
<evidence type="ECO:0000256" key="5">
    <source>
        <dbReference type="ARBA" id="ARBA00038966"/>
    </source>
</evidence>
<gene>
    <name evidence="7" type="ORF">SPI_07318</name>
</gene>
<reference evidence="7 8" key="1">
    <citation type="journal article" date="2016" name="Genome Biol. Evol.">
        <title>Divergent and convergent evolution of fungal pathogenicity.</title>
        <authorList>
            <person name="Shang Y."/>
            <person name="Xiao G."/>
            <person name="Zheng P."/>
            <person name="Cen K."/>
            <person name="Zhan S."/>
            <person name="Wang C."/>
        </authorList>
    </citation>
    <scope>NUCLEOTIDE SEQUENCE [LARGE SCALE GENOMIC DNA]</scope>
    <source>
        <strain evidence="7 8">RCEF 264</strain>
    </source>
</reference>
<evidence type="ECO:0000256" key="2">
    <source>
        <dbReference type="ARBA" id="ARBA00022741"/>
    </source>
</evidence>
<dbReference type="PANTHER" id="PTHR23407:SF1">
    <property type="entry name" value="5-FORMYLTETRAHYDROFOLATE CYCLO-LIGASE"/>
    <property type="match status" value="1"/>
</dbReference>
<dbReference type="GO" id="GO:0009396">
    <property type="term" value="P:folic acid-containing compound biosynthetic process"/>
    <property type="evidence" value="ECO:0007669"/>
    <property type="project" value="TreeGrafter"/>
</dbReference>
<comment type="similarity">
    <text evidence="1">Belongs to the 5-formyltetrahydrofolate cyclo-ligase family.</text>
</comment>
<evidence type="ECO:0000256" key="4">
    <source>
        <dbReference type="ARBA" id="ARBA00036539"/>
    </source>
</evidence>
<sequence length="285" mass="30237">MLLQSALGTTPALAAAKQQLRQQMKQRLASLPADAVAEQSAAVFRALVRFPPFVDARRVAVFLSMPAAEVQTDAIVRHALAAGKQVFVPYLHKPGPNLLRAGTETGTGTDSTNPYVPPRVMDMVQLHDAADYEALARDRWGIPSVAPSSVHTRCRVLGDGDESGSGSGSGSASASSPAAPLSLDLILLPGVAFDVDPATRRVHRCGHGRGFYDYFLQRYALKMAASSLSEPSSSSPLRPIQLYGLALTEQLLPAHSVPTDPHDQPLDGLITGDGTVVIPELESQT</sequence>
<dbReference type="InterPro" id="IPR024185">
    <property type="entry name" value="FTHF_cligase-like_sf"/>
</dbReference>
<dbReference type="GO" id="GO:0035999">
    <property type="term" value="P:tetrahydrofolate interconversion"/>
    <property type="evidence" value="ECO:0007669"/>
    <property type="project" value="TreeGrafter"/>
</dbReference>
<name>A0A167PR30_9HYPO</name>
<keyword evidence="8" id="KW-1185">Reference proteome</keyword>
<dbReference type="InterPro" id="IPR037171">
    <property type="entry name" value="NagB/RpiA_transferase-like"/>
</dbReference>
<dbReference type="STRING" id="1081102.A0A167PR30"/>
<dbReference type="Proteomes" id="UP000076874">
    <property type="component" value="Unassembled WGS sequence"/>
</dbReference>
<comment type="caution">
    <text evidence="7">The sequence shown here is derived from an EMBL/GenBank/DDBJ whole genome shotgun (WGS) entry which is preliminary data.</text>
</comment>
<keyword evidence="2" id="KW-0547">Nucleotide-binding</keyword>
<dbReference type="InterPro" id="IPR002698">
    <property type="entry name" value="FTHF_cligase"/>
</dbReference>
<keyword evidence="3" id="KW-0067">ATP-binding</keyword>
<evidence type="ECO:0000313" key="8">
    <source>
        <dbReference type="Proteomes" id="UP000076874"/>
    </source>
</evidence>
<dbReference type="PANTHER" id="PTHR23407">
    <property type="entry name" value="ATPASE INHIBITOR/5-FORMYLTETRAHYDROFOLATE CYCLO-LIGASE"/>
    <property type="match status" value="1"/>
</dbReference>
<dbReference type="AlphaFoldDB" id="A0A167PR30"/>
<evidence type="ECO:0000313" key="7">
    <source>
        <dbReference type="EMBL" id="OAA56937.1"/>
    </source>
</evidence>
<dbReference type="SUPFAM" id="SSF100950">
    <property type="entry name" value="NagB/RpiA/CoA transferase-like"/>
    <property type="match status" value="1"/>
</dbReference>
<dbReference type="Pfam" id="PF01812">
    <property type="entry name" value="5-FTHF_cyc-lig"/>
    <property type="match status" value="1"/>
</dbReference>
<comment type="catalytic activity">
    <reaction evidence="4">
        <text>(6S)-5-formyl-5,6,7,8-tetrahydrofolate + ATP = (6R)-5,10-methenyltetrahydrofolate + ADP + phosphate</text>
        <dbReference type="Rhea" id="RHEA:10488"/>
        <dbReference type="ChEBI" id="CHEBI:30616"/>
        <dbReference type="ChEBI" id="CHEBI:43474"/>
        <dbReference type="ChEBI" id="CHEBI:57455"/>
        <dbReference type="ChEBI" id="CHEBI:57457"/>
        <dbReference type="ChEBI" id="CHEBI:456216"/>
        <dbReference type="EC" id="6.3.3.2"/>
    </reaction>
</comment>
<evidence type="ECO:0000256" key="1">
    <source>
        <dbReference type="ARBA" id="ARBA00010638"/>
    </source>
</evidence>
<feature type="region of interest" description="Disordered" evidence="6">
    <location>
        <begin position="155"/>
        <end position="176"/>
    </location>
</feature>
<evidence type="ECO:0000256" key="6">
    <source>
        <dbReference type="SAM" id="MobiDB-lite"/>
    </source>
</evidence>
<dbReference type="EC" id="6.3.3.2" evidence="5"/>
<accession>A0A167PR30</accession>
<organism evidence="7 8">
    <name type="scientific">Niveomyces insectorum RCEF 264</name>
    <dbReference type="NCBI Taxonomy" id="1081102"/>
    <lineage>
        <taxon>Eukaryota</taxon>
        <taxon>Fungi</taxon>
        <taxon>Dikarya</taxon>
        <taxon>Ascomycota</taxon>
        <taxon>Pezizomycotina</taxon>
        <taxon>Sordariomycetes</taxon>
        <taxon>Hypocreomycetidae</taxon>
        <taxon>Hypocreales</taxon>
        <taxon>Cordycipitaceae</taxon>
        <taxon>Niveomyces</taxon>
    </lineage>
</organism>